<dbReference type="STRING" id="649764.HMPREF0762_01417"/>
<reference evidence="1" key="1">
    <citation type="submission" date="2009-10" db="EMBL/GenBank/DDBJ databases">
        <authorList>
            <person name="Weinstock G."/>
            <person name="Sodergren E."/>
            <person name="Clifton S."/>
            <person name="Fulton L."/>
            <person name="Fulton B."/>
            <person name="Courtney L."/>
            <person name="Fronick C."/>
            <person name="Harrison M."/>
            <person name="Strong C."/>
            <person name="Farmer C."/>
            <person name="Delahaunty K."/>
            <person name="Markovic C."/>
            <person name="Hall O."/>
            <person name="Minx P."/>
            <person name="Tomlinson C."/>
            <person name="Mitreva M."/>
            <person name="Nelson J."/>
            <person name="Hou S."/>
            <person name="Wollam A."/>
            <person name="Pepin K.H."/>
            <person name="Johnson M."/>
            <person name="Bhonagiri V."/>
            <person name="Nash W.E."/>
            <person name="Warren W."/>
            <person name="Chinwalla A."/>
            <person name="Mardis E.R."/>
            <person name="Wilson R.K."/>
        </authorList>
    </citation>
    <scope>NUCLEOTIDE SEQUENCE [LARGE SCALE GENOMIC DNA]</scope>
    <source>
        <strain evidence="1">ATCC 700122</strain>
    </source>
</reference>
<proteinExistence type="predicted"/>
<protein>
    <submittedName>
        <fullName evidence="1">Uncharacterized protein</fullName>
    </submittedName>
</protein>
<name>D0WHU8_SLAES</name>
<evidence type="ECO:0000313" key="2">
    <source>
        <dbReference type="Proteomes" id="UP000006001"/>
    </source>
</evidence>
<dbReference type="EMBL" id="ACUX02000009">
    <property type="protein sequence ID" value="EEZ60952.1"/>
    <property type="molecule type" value="Genomic_DNA"/>
</dbReference>
<dbReference type="AlphaFoldDB" id="D0WHU8"/>
<sequence>MSGGGFRSFQPNRARLSVSFFQGGEILMKGEGGAIGDALWRQAHIRCGLSRARVYGGCP</sequence>
<evidence type="ECO:0000313" key="1">
    <source>
        <dbReference type="EMBL" id="EEZ60952.1"/>
    </source>
</evidence>
<comment type="caution">
    <text evidence="1">The sequence shown here is derived from an EMBL/GenBank/DDBJ whole genome shotgun (WGS) entry which is preliminary data.</text>
</comment>
<organism evidence="1 2">
    <name type="scientific">Slackia exigua (strain ATCC 700122 / DSM 15923 / CIP 105133 / JCM 11022 / KCTC 5966 / S-7)</name>
    <dbReference type="NCBI Taxonomy" id="649764"/>
    <lineage>
        <taxon>Bacteria</taxon>
        <taxon>Bacillati</taxon>
        <taxon>Actinomycetota</taxon>
        <taxon>Coriobacteriia</taxon>
        <taxon>Eggerthellales</taxon>
        <taxon>Eggerthellaceae</taxon>
        <taxon>Slackia</taxon>
    </lineage>
</organism>
<dbReference type="Proteomes" id="UP000006001">
    <property type="component" value="Unassembled WGS sequence"/>
</dbReference>
<gene>
    <name evidence="1" type="ORF">HMPREF0762_01417</name>
</gene>
<dbReference type="HOGENOM" id="CLU_2958329_0_0_11"/>
<keyword evidence="2" id="KW-1185">Reference proteome</keyword>
<accession>D0WHU8</accession>